<accession>A0A437SSX6</accession>
<dbReference type="NCBIfam" id="TIGR01167">
    <property type="entry name" value="LPXTG_anchor"/>
    <property type="match status" value="1"/>
</dbReference>
<keyword evidence="4" id="KW-0572">Peptidoglycan-anchor</keyword>
<keyword evidence="1" id="KW-0134">Cell wall</keyword>
<keyword evidence="9" id="KW-1185">Reference proteome</keyword>
<keyword evidence="3" id="KW-0732">Signal</keyword>
<dbReference type="Pfam" id="PF00746">
    <property type="entry name" value="Gram_pos_anchor"/>
    <property type="match status" value="1"/>
</dbReference>
<dbReference type="PROSITE" id="PS50847">
    <property type="entry name" value="GRAM_POS_ANCHORING"/>
    <property type="match status" value="1"/>
</dbReference>
<evidence type="ECO:0000256" key="2">
    <source>
        <dbReference type="ARBA" id="ARBA00022525"/>
    </source>
</evidence>
<keyword evidence="6" id="KW-1133">Transmembrane helix</keyword>
<evidence type="ECO:0000256" key="5">
    <source>
        <dbReference type="SAM" id="MobiDB-lite"/>
    </source>
</evidence>
<keyword evidence="6" id="KW-0472">Membrane</keyword>
<gene>
    <name evidence="8" type="ORF">EJK17_10005</name>
</gene>
<organism evidence="8 9">
    <name type="scientific">Lactobacillus xujianguonis</name>
    <dbReference type="NCBI Taxonomy" id="2495899"/>
    <lineage>
        <taxon>Bacteria</taxon>
        <taxon>Bacillati</taxon>
        <taxon>Bacillota</taxon>
        <taxon>Bacilli</taxon>
        <taxon>Lactobacillales</taxon>
        <taxon>Lactobacillaceae</taxon>
        <taxon>Lactobacillus</taxon>
    </lineage>
</organism>
<dbReference type="Proteomes" id="UP000288291">
    <property type="component" value="Unassembled WGS sequence"/>
</dbReference>
<feature type="region of interest" description="Disordered" evidence="5">
    <location>
        <begin position="1"/>
        <end position="38"/>
    </location>
</feature>
<evidence type="ECO:0000313" key="8">
    <source>
        <dbReference type="EMBL" id="RVU70008.1"/>
    </source>
</evidence>
<comment type="caution">
    <text evidence="8">The sequence shown here is derived from an EMBL/GenBank/DDBJ whole genome shotgun (WGS) entry which is preliminary data.</text>
</comment>
<dbReference type="InterPro" id="IPR019931">
    <property type="entry name" value="LPXTG_anchor"/>
</dbReference>
<evidence type="ECO:0000256" key="4">
    <source>
        <dbReference type="ARBA" id="ARBA00023088"/>
    </source>
</evidence>
<evidence type="ECO:0000256" key="1">
    <source>
        <dbReference type="ARBA" id="ARBA00022512"/>
    </source>
</evidence>
<keyword evidence="6" id="KW-0812">Transmembrane</keyword>
<protein>
    <submittedName>
        <fullName evidence="8">LPXTG cell wall anchor domain-containing protein</fullName>
    </submittedName>
</protein>
<evidence type="ECO:0000259" key="7">
    <source>
        <dbReference type="PROSITE" id="PS50847"/>
    </source>
</evidence>
<evidence type="ECO:0000256" key="3">
    <source>
        <dbReference type="ARBA" id="ARBA00022729"/>
    </source>
</evidence>
<feature type="domain" description="Gram-positive cocci surface proteins LPxTG" evidence="7">
    <location>
        <begin position="52"/>
        <end position="89"/>
    </location>
</feature>
<dbReference type="AlphaFoldDB" id="A0A437SSX6"/>
<keyword evidence="2" id="KW-0964">Secreted</keyword>
<evidence type="ECO:0000313" key="9">
    <source>
        <dbReference type="Proteomes" id="UP000288291"/>
    </source>
</evidence>
<feature type="compositionally biased region" description="Polar residues" evidence="5">
    <location>
        <begin position="17"/>
        <end position="31"/>
    </location>
</feature>
<dbReference type="EMBL" id="RXIA01000035">
    <property type="protein sequence ID" value="RVU70008.1"/>
    <property type="molecule type" value="Genomic_DNA"/>
</dbReference>
<reference evidence="8 9" key="1">
    <citation type="submission" date="2018-12" db="EMBL/GenBank/DDBJ databases">
        <authorList>
            <person name="Meng J."/>
        </authorList>
    </citation>
    <scope>NUCLEOTIDE SEQUENCE [LARGE SCALE GENOMIC DNA]</scope>
    <source>
        <strain evidence="8 9">HT111-2</strain>
    </source>
</reference>
<feature type="transmembrane region" description="Helical" evidence="6">
    <location>
        <begin position="63"/>
        <end position="83"/>
    </location>
</feature>
<evidence type="ECO:0000256" key="6">
    <source>
        <dbReference type="SAM" id="Phobius"/>
    </source>
</evidence>
<dbReference type="RefSeq" id="WP_103662527.1">
    <property type="nucleotide sequence ID" value="NZ_ML136903.1"/>
</dbReference>
<name>A0A437SSX6_9LACO</name>
<sequence length="89" mass="9232">MAKKTPAPAPAKPAPQGWNNNVAPHGQNLSDGYSIRPDGEVVDPNGNIHYTLPQTGQNEDTSLAAAILGGSSVSLALIGLAGAKKRKRY</sequence>
<proteinExistence type="predicted"/>